<keyword evidence="4 7" id="KW-1133">Transmembrane helix</keyword>
<feature type="domain" description="MacB-like periplasmic core" evidence="9">
    <location>
        <begin position="21"/>
        <end position="253"/>
    </location>
</feature>
<dbReference type="GO" id="GO:0022857">
    <property type="term" value="F:transmembrane transporter activity"/>
    <property type="evidence" value="ECO:0007669"/>
    <property type="project" value="TreeGrafter"/>
</dbReference>
<name>A0A4R0INB4_9ACTN</name>
<comment type="similarity">
    <text evidence="6">Belongs to the ABC-4 integral membrane protein family.</text>
</comment>
<evidence type="ECO:0000259" key="9">
    <source>
        <dbReference type="Pfam" id="PF12704"/>
    </source>
</evidence>
<dbReference type="Pfam" id="PF02687">
    <property type="entry name" value="FtsX"/>
    <property type="match status" value="1"/>
</dbReference>
<dbReference type="InterPro" id="IPR025857">
    <property type="entry name" value="MacB_PCD"/>
</dbReference>
<gene>
    <name evidence="10" type="ORF">E0H92_32245</name>
</gene>
<evidence type="ECO:0000256" key="5">
    <source>
        <dbReference type="ARBA" id="ARBA00023136"/>
    </source>
</evidence>
<sequence>MSPRDLMGAALRGLTANKLRSLLTVLGVSIGVGAVIVLVAVGNGSGKAVQDRLEAMGTNLLTVSTTGGGGGGFQRGQAGPAAQQYSLTLDDAAALADARLAPDVSAVAPVMTSSGATATNGDTSYTVSQVIGTTPEYMPATNTPVGTGASFTQEDVDTSQRVILLGQTTATELFTRPASAVGQTIKLGAVDFVVRGVLASKDSTGFNDPNATAIMPISTLRATQAGYGPLSQIVVQASATDRVDIAQAEVTQLLTARHQVPATETSPFRITNSAQILQTSQDTAATFTALLATVAAISLVVGGIGVTNIMLVTVTERTREIGIRKALGARRRTILGQFLIEATLLSLIGGAVGVGAALIVTRFQLAGVQPVLVPSSIGLALGVSAAVGLFFGSMPAHRAAGLRPIDALRHE</sequence>
<feature type="transmembrane region" description="Helical" evidence="7">
    <location>
        <begin position="334"/>
        <end position="359"/>
    </location>
</feature>
<comment type="subcellular location">
    <subcellularLocation>
        <location evidence="1">Cell membrane</location>
        <topology evidence="1">Multi-pass membrane protein</topology>
    </subcellularLocation>
</comment>
<evidence type="ECO:0000256" key="2">
    <source>
        <dbReference type="ARBA" id="ARBA00022475"/>
    </source>
</evidence>
<evidence type="ECO:0000313" key="10">
    <source>
        <dbReference type="EMBL" id="TCC32846.1"/>
    </source>
</evidence>
<proteinExistence type="inferred from homology"/>
<dbReference type="InterPro" id="IPR050250">
    <property type="entry name" value="Macrolide_Exporter_MacB"/>
</dbReference>
<keyword evidence="2" id="KW-1003">Cell membrane</keyword>
<evidence type="ECO:0000256" key="6">
    <source>
        <dbReference type="ARBA" id="ARBA00038076"/>
    </source>
</evidence>
<feature type="domain" description="ABC3 transporter permease C-terminal" evidence="8">
    <location>
        <begin position="293"/>
        <end position="400"/>
    </location>
</feature>
<feature type="transmembrane region" description="Helical" evidence="7">
    <location>
        <begin position="287"/>
        <end position="314"/>
    </location>
</feature>
<evidence type="ECO:0000256" key="1">
    <source>
        <dbReference type="ARBA" id="ARBA00004651"/>
    </source>
</evidence>
<evidence type="ECO:0000313" key="11">
    <source>
        <dbReference type="Proteomes" id="UP000294225"/>
    </source>
</evidence>
<dbReference type="AlphaFoldDB" id="A0A4R0INB4"/>
<reference evidence="10 11" key="1">
    <citation type="submission" date="2019-02" db="EMBL/GenBank/DDBJ databases">
        <title>Kribbella capetownensis sp. nov. and Kribbella speibonae sp. nov., isolated from soil.</title>
        <authorList>
            <person name="Curtis S.M."/>
            <person name="Norton I."/>
            <person name="Everest G.J."/>
            <person name="Meyers P.R."/>
        </authorList>
    </citation>
    <scope>NUCLEOTIDE SEQUENCE [LARGE SCALE GENOMIC DNA]</scope>
    <source>
        <strain evidence="10 11">YM55</strain>
    </source>
</reference>
<comment type="caution">
    <text evidence="10">The sequence shown here is derived from an EMBL/GenBank/DDBJ whole genome shotgun (WGS) entry which is preliminary data.</text>
</comment>
<organism evidence="10 11">
    <name type="scientific">Kribbella speibonae</name>
    <dbReference type="NCBI Taxonomy" id="1572660"/>
    <lineage>
        <taxon>Bacteria</taxon>
        <taxon>Bacillati</taxon>
        <taxon>Actinomycetota</taxon>
        <taxon>Actinomycetes</taxon>
        <taxon>Propionibacteriales</taxon>
        <taxon>Kribbellaceae</taxon>
        <taxon>Kribbella</taxon>
    </lineage>
</organism>
<evidence type="ECO:0000259" key="8">
    <source>
        <dbReference type="Pfam" id="PF02687"/>
    </source>
</evidence>
<evidence type="ECO:0000256" key="7">
    <source>
        <dbReference type="SAM" id="Phobius"/>
    </source>
</evidence>
<protein>
    <submittedName>
        <fullName evidence="10">FtsX-like permease family protein</fullName>
    </submittedName>
</protein>
<dbReference type="Pfam" id="PF12704">
    <property type="entry name" value="MacB_PCD"/>
    <property type="match status" value="1"/>
</dbReference>
<dbReference type="PANTHER" id="PTHR30572">
    <property type="entry name" value="MEMBRANE COMPONENT OF TRANSPORTER-RELATED"/>
    <property type="match status" value="1"/>
</dbReference>
<dbReference type="Proteomes" id="UP000294225">
    <property type="component" value="Unassembled WGS sequence"/>
</dbReference>
<feature type="transmembrane region" description="Helical" evidence="7">
    <location>
        <begin position="371"/>
        <end position="391"/>
    </location>
</feature>
<evidence type="ECO:0000256" key="3">
    <source>
        <dbReference type="ARBA" id="ARBA00022692"/>
    </source>
</evidence>
<keyword evidence="5 7" id="KW-0472">Membrane</keyword>
<evidence type="ECO:0000256" key="4">
    <source>
        <dbReference type="ARBA" id="ARBA00022989"/>
    </source>
</evidence>
<dbReference type="InterPro" id="IPR003838">
    <property type="entry name" value="ABC3_permease_C"/>
</dbReference>
<accession>A0A4R0INB4</accession>
<dbReference type="EMBL" id="SJKC01000005">
    <property type="protein sequence ID" value="TCC32846.1"/>
    <property type="molecule type" value="Genomic_DNA"/>
</dbReference>
<dbReference type="PANTHER" id="PTHR30572:SF4">
    <property type="entry name" value="ABC TRANSPORTER PERMEASE YTRF"/>
    <property type="match status" value="1"/>
</dbReference>
<dbReference type="RefSeq" id="WP_131498910.1">
    <property type="nucleotide sequence ID" value="NZ_SJKC01000005.1"/>
</dbReference>
<feature type="transmembrane region" description="Helical" evidence="7">
    <location>
        <begin position="21"/>
        <end position="42"/>
    </location>
</feature>
<keyword evidence="3 7" id="KW-0812">Transmembrane</keyword>
<dbReference type="GO" id="GO:0005886">
    <property type="term" value="C:plasma membrane"/>
    <property type="evidence" value="ECO:0007669"/>
    <property type="project" value="UniProtKB-SubCell"/>
</dbReference>